<dbReference type="AlphaFoldDB" id="A0A934KW03"/>
<dbReference type="GO" id="GO:0004803">
    <property type="term" value="F:transposase activity"/>
    <property type="evidence" value="ECO:0007669"/>
    <property type="project" value="InterPro"/>
</dbReference>
<dbReference type="SUPFAM" id="SSF53098">
    <property type="entry name" value="Ribonuclease H-like"/>
    <property type="match status" value="1"/>
</dbReference>
<feature type="domain" description="Transposase IS4-like" evidence="1">
    <location>
        <begin position="137"/>
        <end position="310"/>
    </location>
</feature>
<evidence type="ECO:0000313" key="2">
    <source>
        <dbReference type="EMBL" id="MBJ7883025.1"/>
    </source>
</evidence>
<dbReference type="InterPro" id="IPR047658">
    <property type="entry name" value="IS4-like_transpos"/>
</dbReference>
<dbReference type="GO" id="GO:0003677">
    <property type="term" value="F:DNA binding"/>
    <property type="evidence" value="ECO:0007669"/>
    <property type="project" value="InterPro"/>
</dbReference>
<dbReference type="InterPro" id="IPR012337">
    <property type="entry name" value="RNaseH-like_sf"/>
</dbReference>
<evidence type="ECO:0000313" key="3">
    <source>
        <dbReference type="Proteomes" id="UP000662373"/>
    </source>
</evidence>
<reference evidence="2 3" key="1">
    <citation type="submission" date="2020-09" db="EMBL/GenBank/DDBJ databases">
        <title>Draft genome of Gelidibacter salicanalis PAMC21136.</title>
        <authorList>
            <person name="Park H."/>
        </authorList>
    </citation>
    <scope>NUCLEOTIDE SEQUENCE [LARGE SCALE GENOMIC DNA]</scope>
    <source>
        <strain evidence="2 3">PAMC21136</strain>
    </source>
</reference>
<dbReference type="NCBIfam" id="NF033591">
    <property type="entry name" value="transpos_IS4_2"/>
    <property type="match status" value="1"/>
</dbReference>
<sequence>MFLMKNTSPEYKDTMLISVLQGHFKGELNLARVKLICLFITALCKIKTINYDRLASGFDTKVDKNSSYRRIQRFMKEFDFSMKLVSSLIFNLLPIKTNLVLVLDRTNWKFGTKNINILMLGISYKNVAFPLMFKMLDKRGNSDTQERIDLVKQFIEWFGKESIDCLLADREFIGDKWLEFLNENNIRYFIRIRNNFKIYSYQKQKEIKAFWLFNNLKIGEFYHYPKIVSLHGQKCYLSGSKTFNRDGKMEFLIIVSFNRPEQAMVYYKQRWQIETLFRGLKSSGFNIEDTHVTDLERLEKLFLLTMIAFVWCYKIGDFVDQNIKKITIKKHGRRAVSIFKYGLDCLSKFLFTGNKPLECSLFSFLSCT</sequence>
<proteinExistence type="predicted"/>
<dbReference type="Pfam" id="PF01609">
    <property type="entry name" value="DDE_Tnp_1"/>
    <property type="match status" value="1"/>
</dbReference>
<evidence type="ECO:0000259" key="1">
    <source>
        <dbReference type="Pfam" id="PF01609"/>
    </source>
</evidence>
<dbReference type="EMBL" id="JAEHJZ010000068">
    <property type="protein sequence ID" value="MBJ7883025.1"/>
    <property type="molecule type" value="Genomic_DNA"/>
</dbReference>
<organism evidence="2 3">
    <name type="scientific">Gelidibacter salicanalis</name>
    <dbReference type="NCBI Taxonomy" id="291193"/>
    <lineage>
        <taxon>Bacteria</taxon>
        <taxon>Pseudomonadati</taxon>
        <taxon>Bacteroidota</taxon>
        <taxon>Flavobacteriia</taxon>
        <taxon>Flavobacteriales</taxon>
        <taxon>Flavobacteriaceae</taxon>
        <taxon>Gelidibacter</taxon>
    </lineage>
</organism>
<protein>
    <submittedName>
        <fullName evidence="2">IS4 family transposase</fullName>
    </submittedName>
</protein>
<dbReference type="GO" id="GO:0006313">
    <property type="term" value="P:DNA transposition"/>
    <property type="evidence" value="ECO:0007669"/>
    <property type="project" value="InterPro"/>
</dbReference>
<keyword evidence="3" id="KW-1185">Reference proteome</keyword>
<comment type="caution">
    <text evidence="2">The sequence shown here is derived from an EMBL/GenBank/DDBJ whole genome shotgun (WGS) entry which is preliminary data.</text>
</comment>
<name>A0A934KW03_9FLAO</name>
<accession>A0A934KW03</accession>
<dbReference type="Proteomes" id="UP000662373">
    <property type="component" value="Unassembled WGS sequence"/>
</dbReference>
<dbReference type="Gene3D" id="3.90.350.10">
    <property type="entry name" value="Transposase Inhibitor Protein From Tn5, Chain A, domain 1"/>
    <property type="match status" value="1"/>
</dbReference>
<gene>
    <name evidence="2" type="ORF">JEM65_20535</name>
</gene>
<dbReference type="InterPro" id="IPR002559">
    <property type="entry name" value="Transposase_11"/>
</dbReference>